<dbReference type="PANTHER" id="PTHR46888">
    <property type="entry name" value="ZINC KNUCKLE DOMAINCONTAINING PROTEIN-RELATED"/>
    <property type="match status" value="1"/>
</dbReference>
<dbReference type="Proteomes" id="UP001501920">
    <property type="component" value="Chromosome 7"/>
</dbReference>
<proteinExistence type="predicted"/>
<reference evidence="2" key="2">
    <citation type="submission" date="2025-08" db="UniProtKB">
        <authorList>
            <consortium name="Ensembl"/>
        </authorList>
    </citation>
    <scope>IDENTIFICATION</scope>
</reference>
<dbReference type="AlphaFoldDB" id="A0AAR2IK32"/>
<reference evidence="2 3" key="1">
    <citation type="submission" date="2020-10" db="EMBL/GenBank/DDBJ databases">
        <title>Pygocentrus nattereri (red-bellied piranha) genome, fPygNat1, primary haplotype.</title>
        <authorList>
            <person name="Myers G."/>
            <person name="Meyer A."/>
            <person name="Karagic N."/>
            <person name="Pippel M."/>
            <person name="Winkler S."/>
            <person name="Tracey A."/>
            <person name="Wood J."/>
            <person name="Formenti G."/>
            <person name="Howe K."/>
            <person name="Fedrigo O."/>
            <person name="Jarvis E.D."/>
        </authorList>
    </citation>
    <scope>NUCLEOTIDE SEQUENCE [LARGE SCALE GENOMIC DNA]</scope>
</reference>
<accession>A0AAR2IK32</accession>
<evidence type="ECO:0000313" key="3">
    <source>
        <dbReference type="Proteomes" id="UP001501920"/>
    </source>
</evidence>
<dbReference type="InterPro" id="IPR038269">
    <property type="entry name" value="SCAN_sf"/>
</dbReference>
<dbReference type="GeneTree" id="ENSGT01120000272011"/>
<dbReference type="SUPFAM" id="SSF47353">
    <property type="entry name" value="Retrovirus capsid dimerization domain-like"/>
    <property type="match status" value="1"/>
</dbReference>
<name>A0AAR2IK32_PYGNA</name>
<dbReference type="InterPro" id="IPR003309">
    <property type="entry name" value="SCAN_dom"/>
</dbReference>
<protein>
    <recommendedName>
        <fullName evidence="1">SCAN box domain-containing protein</fullName>
    </recommendedName>
</protein>
<dbReference type="PROSITE" id="PS50804">
    <property type="entry name" value="SCAN_BOX"/>
    <property type="match status" value="1"/>
</dbReference>
<feature type="domain" description="SCAN box" evidence="1">
    <location>
        <begin position="62"/>
        <end position="140"/>
    </location>
</feature>
<evidence type="ECO:0000313" key="2">
    <source>
        <dbReference type="Ensembl" id="ENSPNAP00000038392.1"/>
    </source>
</evidence>
<dbReference type="SMART" id="SM00431">
    <property type="entry name" value="SCAN"/>
    <property type="match status" value="1"/>
</dbReference>
<dbReference type="Pfam" id="PF02023">
    <property type="entry name" value="SCAN"/>
    <property type="match status" value="1"/>
</dbReference>
<dbReference type="Ensembl" id="ENSPNAT00000086207.1">
    <property type="protein sequence ID" value="ENSPNAP00000038392.1"/>
    <property type="gene ID" value="ENSPNAG00000032823.1"/>
</dbReference>
<dbReference type="PANTHER" id="PTHR46888:SF1">
    <property type="entry name" value="RIBONUCLEASE H"/>
    <property type="match status" value="1"/>
</dbReference>
<evidence type="ECO:0000259" key="1">
    <source>
        <dbReference type="PROSITE" id="PS50804"/>
    </source>
</evidence>
<reference evidence="2" key="3">
    <citation type="submission" date="2025-09" db="UniProtKB">
        <authorList>
            <consortium name="Ensembl"/>
        </authorList>
    </citation>
    <scope>IDENTIFICATION</scope>
</reference>
<organism evidence="2 3">
    <name type="scientific">Pygocentrus nattereri</name>
    <name type="common">Red-bellied piranha</name>
    <dbReference type="NCBI Taxonomy" id="42514"/>
    <lineage>
        <taxon>Eukaryota</taxon>
        <taxon>Metazoa</taxon>
        <taxon>Chordata</taxon>
        <taxon>Craniata</taxon>
        <taxon>Vertebrata</taxon>
        <taxon>Euteleostomi</taxon>
        <taxon>Actinopterygii</taxon>
        <taxon>Neopterygii</taxon>
        <taxon>Teleostei</taxon>
        <taxon>Ostariophysi</taxon>
        <taxon>Characiformes</taxon>
        <taxon>Characoidei</taxon>
        <taxon>Pygocentrus</taxon>
    </lineage>
</organism>
<keyword evidence="3" id="KW-1185">Reference proteome</keyword>
<sequence length="150" mass="17453">MLQEEPEAPFGGGAVEQWLQEETRDLRQMLRQFLVEQQVRDTRLEQEAEAILKYSINAETYRQRFHSLEVSAEETPKEVYVRLRDLYQKWVKPTTKPVKQIGETIILEQFLRMLCPELQVWIREHDPPSAEEAARLADNVANGASPMCAP</sequence>
<dbReference type="Gene3D" id="1.10.4020.10">
    <property type="entry name" value="DNA breaking-rejoining enzymes"/>
    <property type="match status" value="1"/>
</dbReference>